<gene>
    <name evidence="7" type="primary">murJ_1</name>
    <name evidence="7" type="ORF">PAECIP111893_03438</name>
</gene>
<evidence type="ECO:0000256" key="5">
    <source>
        <dbReference type="ARBA" id="ARBA00023136"/>
    </source>
</evidence>
<protein>
    <submittedName>
        <fullName evidence="7">Lipid II flippase MurJ</fullName>
    </submittedName>
</protein>
<dbReference type="CDD" id="cd13124">
    <property type="entry name" value="MATE_SpoVB_like"/>
    <property type="match status" value="1"/>
</dbReference>
<feature type="transmembrane region" description="Helical" evidence="6">
    <location>
        <begin position="304"/>
        <end position="327"/>
    </location>
</feature>
<dbReference type="Pfam" id="PF01943">
    <property type="entry name" value="Polysacc_synt"/>
    <property type="match status" value="1"/>
</dbReference>
<dbReference type="EMBL" id="CAKMMF010000019">
    <property type="protein sequence ID" value="CAH1211598.1"/>
    <property type="molecule type" value="Genomic_DNA"/>
</dbReference>
<sequence length="554" mass="59173">MVKKDSLIKGTIILAAAALVARFLGLFQRIPLDYMMDKEGGIYFGAANNIYLLLLIIATGGIPSAISRMISERYAIGRPGEAQRIYRAALWFGAAAGVVIATLMFVLAPQIAYIMDVPDASTSIRAIAPALLLFPVIAMMRGYFQGRQMMMAGGISQIVEQVARVLVAVGLALLVLTWGWGDRWIAAAATFGSVFGSIGAFAVMLLYARRLRRMDAKDAKTGLAAGKQASARIQAPQEKLPYRSIYKEMFSISIPIVIAAMTVQFMYNFDTSLFLRLTSGFYTSYDAAKQAYDWLGMRAQALAGIPPILAIALSTSIIPVITSAYAARNVKEVQRQTALVMRIVVFTGVPAALALTVAAVSVTGLIFDGAGGSGVVAALTVGTIFQITMMTSSSVLFGLGKTRVPMKSTIIGLVIKVLLSLALAPFMGVYGLILASTLCFITIASLNLRVIKKEVAFSVLGTRWIGYLLTIAISAGAGWATDMACRSLMDALPGKAMYFLSAAATGIVSLGLYVLLLVLLRVVTAEDARQFPGPLRKLLSPIIRIAARSNANSQ</sequence>
<keyword evidence="5 6" id="KW-0472">Membrane</keyword>
<dbReference type="InterPro" id="IPR002797">
    <property type="entry name" value="Polysacc_synth"/>
</dbReference>
<feature type="transmembrane region" description="Helical" evidence="6">
    <location>
        <begin position="187"/>
        <end position="208"/>
    </location>
</feature>
<evidence type="ECO:0000313" key="8">
    <source>
        <dbReference type="Proteomes" id="UP000838686"/>
    </source>
</evidence>
<dbReference type="InterPro" id="IPR050833">
    <property type="entry name" value="Poly_Biosynth_Transport"/>
</dbReference>
<feature type="transmembrane region" description="Helical" evidence="6">
    <location>
        <begin position="455"/>
        <end position="477"/>
    </location>
</feature>
<feature type="transmembrane region" description="Helical" evidence="6">
    <location>
        <begin position="126"/>
        <end position="144"/>
    </location>
</feature>
<evidence type="ECO:0000256" key="2">
    <source>
        <dbReference type="ARBA" id="ARBA00022475"/>
    </source>
</evidence>
<keyword evidence="8" id="KW-1185">Reference proteome</keyword>
<evidence type="ECO:0000256" key="3">
    <source>
        <dbReference type="ARBA" id="ARBA00022692"/>
    </source>
</evidence>
<feature type="transmembrane region" description="Helical" evidence="6">
    <location>
        <begin position="497"/>
        <end position="520"/>
    </location>
</feature>
<proteinExistence type="predicted"/>
<accession>A0ABM9CE91</accession>
<dbReference type="Proteomes" id="UP000838686">
    <property type="component" value="Unassembled WGS sequence"/>
</dbReference>
<name>A0ABM9CE91_9BACL</name>
<comment type="subcellular location">
    <subcellularLocation>
        <location evidence="1">Cell membrane</location>
        <topology evidence="1">Multi-pass membrane protein</topology>
    </subcellularLocation>
</comment>
<dbReference type="PANTHER" id="PTHR30250:SF21">
    <property type="entry name" value="LIPID II FLIPPASE MURJ"/>
    <property type="match status" value="1"/>
</dbReference>
<comment type="caution">
    <text evidence="7">The sequence shown here is derived from an EMBL/GenBank/DDBJ whole genome shotgun (WGS) entry which is preliminary data.</text>
</comment>
<feature type="transmembrane region" description="Helical" evidence="6">
    <location>
        <begin position="373"/>
        <end position="397"/>
    </location>
</feature>
<keyword evidence="3 6" id="KW-0812">Transmembrane</keyword>
<organism evidence="7 8">
    <name type="scientific">Paenibacillus plantiphilus</name>
    <dbReference type="NCBI Taxonomy" id="2905650"/>
    <lineage>
        <taxon>Bacteria</taxon>
        <taxon>Bacillati</taxon>
        <taxon>Bacillota</taxon>
        <taxon>Bacilli</taxon>
        <taxon>Bacillales</taxon>
        <taxon>Paenibacillaceae</taxon>
        <taxon>Paenibacillus</taxon>
    </lineage>
</organism>
<evidence type="ECO:0000256" key="6">
    <source>
        <dbReference type="SAM" id="Phobius"/>
    </source>
</evidence>
<feature type="transmembrane region" description="Helical" evidence="6">
    <location>
        <begin position="404"/>
        <end position="423"/>
    </location>
</feature>
<feature type="transmembrane region" description="Helical" evidence="6">
    <location>
        <begin position="339"/>
        <end position="367"/>
    </location>
</feature>
<evidence type="ECO:0000256" key="4">
    <source>
        <dbReference type="ARBA" id="ARBA00022989"/>
    </source>
</evidence>
<dbReference type="InterPro" id="IPR024923">
    <property type="entry name" value="PG_synth_SpoVB"/>
</dbReference>
<keyword evidence="2" id="KW-1003">Cell membrane</keyword>
<feature type="transmembrane region" description="Helical" evidence="6">
    <location>
        <begin position="50"/>
        <end position="67"/>
    </location>
</feature>
<feature type="transmembrane region" description="Helical" evidence="6">
    <location>
        <begin position="165"/>
        <end position="181"/>
    </location>
</feature>
<dbReference type="PIRSF" id="PIRSF038958">
    <property type="entry name" value="PG_synth_SpoVB"/>
    <property type="match status" value="1"/>
</dbReference>
<feature type="transmembrane region" description="Helical" evidence="6">
    <location>
        <begin position="88"/>
        <end position="114"/>
    </location>
</feature>
<reference evidence="7" key="1">
    <citation type="submission" date="2022-01" db="EMBL/GenBank/DDBJ databases">
        <authorList>
            <person name="Criscuolo A."/>
        </authorList>
    </citation>
    <scope>NUCLEOTIDE SEQUENCE</scope>
    <source>
        <strain evidence="7">CIP111893</strain>
    </source>
</reference>
<feature type="transmembrane region" description="Helical" evidence="6">
    <location>
        <begin position="12"/>
        <end position="30"/>
    </location>
</feature>
<keyword evidence="4 6" id="KW-1133">Transmembrane helix</keyword>
<feature type="transmembrane region" description="Helical" evidence="6">
    <location>
        <begin position="429"/>
        <end position="448"/>
    </location>
</feature>
<evidence type="ECO:0000313" key="7">
    <source>
        <dbReference type="EMBL" id="CAH1211598.1"/>
    </source>
</evidence>
<evidence type="ECO:0000256" key="1">
    <source>
        <dbReference type="ARBA" id="ARBA00004651"/>
    </source>
</evidence>
<feature type="transmembrane region" description="Helical" evidence="6">
    <location>
        <begin position="249"/>
        <end position="267"/>
    </location>
</feature>
<dbReference type="PANTHER" id="PTHR30250">
    <property type="entry name" value="PST FAMILY PREDICTED COLANIC ACID TRANSPORTER"/>
    <property type="match status" value="1"/>
</dbReference>